<dbReference type="EMBL" id="PGCI01000077">
    <property type="protein sequence ID" value="PLW42561.1"/>
    <property type="molecule type" value="Genomic_DNA"/>
</dbReference>
<dbReference type="Proteomes" id="UP000235392">
    <property type="component" value="Unassembled WGS sequence"/>
</dbReference>
<proteinExistence type="predicted"/>
<gene>
    <name evidence="1" type="ORF">PCASD_05256</name>
</gene>
<reference evidence="1 2" key="1">
    <citation type="submission" date="2017-11" db="EMBL/GenBank/DDBJ databases">
        <title>De novo assembly and phasing of dikaryotic genomes from two isolates of Puccinia coronata f. sp. avenae, the causal agent of oat crown rust.</title>
        <authorList>
            <person name="Miller M.E."/>
            <person name="Zhang Y."/>
            <person name="Omidvar V."/>
            <person name="Sperschneider J."/>
            <person name="Schwessinger B."/>
            <person name="Raley C."/>
            <person name="Palmer J.M."/>
            <person name="Garnica D."/>
            <person name="Upadhyaya N."/>
            <person name="Rathjen J."/>
            <person name="Taylor J.M."/>
            <person name="Park R.F."/>
            <person name="Dodds P.N."/>
            <person name="Hirsch C.D."/>
            <person name="Kianian S.F."/>
            <person name="Figueroa M."/>
        </authorList>
    </citation>
    <scope>NUCLEOTIDE SEQUENCE [LARGE SCALE GENOMIC DNA]</scope>
    <source>
        <strain evidence="1">12SD80</strain>
    </source>
</reference>
<name>A0A2N5UXS1_9BASI</name>
<organism evidence="1 2">
    <name type="scientific">Puccinia coronata f. sp. avenae</name>
    <dbReference type="NCBI Taxonomy" id="200324"/>
    <lineage>
        <taxon>Eukaryota</taxon>
        <taxon>Fungi</taxon>
        <taxon>Dikarya</taxon>
        <taxon>Basidiomycota</taxon>
        <taxon>Pucciniomycotina</taxon>
        <taxon>Pucciniomycetes</taxon>
        <taxon>Pucciniales</taxon>
        <taxon>Pucciniaceae</taxon>
        <taxon>Puccinia</taxon>
    </lineage>
</organism>
<sequence length="151" mass="15797">MLAAKRAAEQDAERAWQQQRFVKIANCQSASKNPSSTYQCGPTELPSSVNHPCSVEQASAVDHTSAAKLPITIYWLPDNRPHGYRDASACLPGSYTFPRLSSASSASSASPASCASGASTATPANTTAAAVAARVQSDGSFTSTSVHETRY</sequence>
<evidence type="ECO:0000313" key="1">
    <source>
        <dbReference type="EMBL" id="PLW42561.1"/>
    </source>
</evidence>
<protein>
    <submittedName>
        <fullName evidence="1">Uncharacterized protein</fullName>
    </submittedName>
</protein>
<dbReference type="AlphaFoldDB" id="A0A2N5UXS1"/>
<evidence type="ECO:0000313" key="2">
    <source>
        <dbReference type="Proteomes" id="UP000235392"/>
    </source>
</evidence>
<comment type="caution">
    <text evidence="1">The sequence shown here is derived from an EMBL/GenBank/DDBJ whole genome shotgun (WGS) entry which is preliminary data.</text>
</comment>
<accession>A0A2N5UXS1</accession>